<evidence type="ECO:0000256" key="1">
    <source>
        <dbReference type="ARBA" id="ARBA00005771"/>
    </source>
</evidence>
<evidence type="ECO:0000256" key="2">
    <source>
        <dbReference type="ARBA" id="ARBA00022679"/>
    </source>
</evidence>
<evidence type="ECO:0000259" key="3">
    <source>
        <dbReference type="Pfam" id="PF00685"/>
    </source>
</evidence>
<proteinExistence type="inferred from homology"/>
<dbReference type="PATRIC" id="fig|1288298.3.peg.102"/>
<comment type="similarity">
    <text evidence="1">Belongs to the sulfotransferase 1 family.</text>
</comment>
<dbReference type="EMBL" id="AONH01000001">
    <property type="protein sequence ID" value="KGM89511.1"/>
    <property type="molecule type" value="Genomic_DNA"/>
</dbReference>
<sequence length="245" mass="28145">MADKSIISTSMHKAGSTIADSIIMDILAAKGMELDRIALQVPASTLSEAEIFKNYQTQMKETGVYYGIARGPYVSDMPILDKLKVIVQVRDPRDCLTSAYFSFKKSHVPPKDPEKLKQFMERRKKLETLDINQYALQESGGYKTRLRILRELVRRHDDVLVLKYEDMVERTEQWLEQIAKFVGQPITLALRDKLAGKIDFAVDQEDISKHKRQVSPGDHKRKLSEKTIRQISDKMADEMAFFGYV</sequence>
<evidence type="ECO:0000313" key="4">
    <source>
        <dbReference type="EMBL" id="KGM89511.1"/>
    </source>
</evidence>
<gene>
    <name evidence="4" type="ORF">rosmuc_00102</name>
</gene>
<organism evidence="4 5">
    <name type="scientific">Roseovarius mucosus DSM 17069</name>
    <dbReference type="NCBI Taxonomy" id="1288298"/>
    <lineage>
        <taxon>Bacteria</taxon>
        <taxon>Pseudomonadati</taxon>
        <taxon>Pseudomonadota</taxon>
        <taxon>Alphaproteobacteria</taxon>
        <taxon>Rhodobacterales</taxon>
        <taxon>Roseobacteraceae</taxon>
        <taxon>Roseovarius</taxon>
    </lineage>
</organism>
<dbReference type="eggNOG" id="ENOG50330SK">
    <property type="taxonomic scope" value="Bacteria"/>
</dbReference>
<keyword evidence="2 4" id="KW-0808">Transferase</keyword>
<dbReference type="InterPro" id="IPR000863">
    <property type="entry name" value="Sulfotransferase_dom"/>
</dbReference>
<dbReference type="RefSeq" id="WP_037276022.1">
    <property type="nucleotide sequence ID" value="NZ_KN293991.1"/>
</dbReference>
<protein>
    <submittedName>
        <fullName evidence="4">Sulfotransferase domain protein</fullName>
    </submittedName>
</protein>
<dbReference type="SUPFAM" id="SSF52540">
    <property type="entry name" value="P-loop containing nucleoside triphosphate hydrolases"/>
    <property type="match status" value="1"/>
</dbReference>
<dbReference type="PANTHER" id="PTHR11783">
    <property type="entry name" value="SULFOTRANSFERASE SULT"/>
    <property type="match status" value="1"/>
</dbReference>
<dbReference type="AlphaFoldDB" id="A0A0A0HRD2"/>
<dbReference type="Proteomes" id="UP000030021">
    <property type="component" value="Unassembled WGS sequence"/>
</dbReference>
<dbReference type="GO" id="GO:0008146">
    <property type="term" value="F:sulfotransferase activity"/>
    <property type="evidence" value="ECO:0007669"/>
    <property type="project" value="InterPro"/>
</dbReference>
<dbReference type="Pfam" id="PF00685">
    <property type="entry name" value="Sulfotransfer_1"/>
    <property type="match status" value="1"/>
</dbReference>
<dbReference type="InterPro" id="IPR027417">
    <property type="entry name" value="P-loop_NTPase"/>
</dbReference>
<name>A0A0A0HRD2_9RHOB</name>
<dbReference type="OrthoDB" id="8446141at2"/>
<dbReference type="Gene3D" id="3.40.50.300">
    <property type="entry name" value="P-loop containing nucleotide triphosphate hydrolases"/>
    <property type="match status" value="1"/>
</dbReference>
<comment type="caution">
    <text evidence="4">The sequence shown here is derived from an EMBL/GenBank/DDBJ whole genome shotgun (WGS) entry which is preliminary data.</text>
</comment>
<reference evidence="4 5" key="1">
    <citation type="submission" date="2013-01" db="EMBL/GenBank/DDBJ databases">
        <authorList>
            <person name="Fiebig A."/>
            <person name="Goeker M."/>
            <person name="Klenk H.-P.P."/>
        </authorList>
    </citation>
    <scope>NUCLEOTIDE SEQUENCE [LARGE SCALE GENOMIC DNA]</scope>
    <source>
        <strain evidence="4 5">DSM 17069</strain>
    </source>
</reference>
<feature type="domain" description="Sulfotransferase" evidence="3">
    <location>
        <begin position="81"/>
        <end position="217"/>
    </location>
</feature>
<accession>A0A0A0HRD2</accession>
<dbReference type="HOGENOM" id="CLU_070770_0_0_5"/>
<evidence type="ECO:0000313" key="5">
    <source>
        <dbReference type="Proteomes" id="UP000030021"/>
    </source>
</evidence>